<proteinExistence type="predicted"/>
<keyword evidence="1" id="KW-0812">Transmembrane</keyword>
<keyword evidence="3" id="KW-1185">Reference proteome</keyword>
<evidence type="ECO:0000256" key="1">
    <source>
        <dbReference type="SAM" id="Phobius"/>
    </source>
</evidence>
<evidence type="ECO:0000313" key="3">
    <source>
        <dbReference type="Proteomes" id="UP000518300"/>
    </source>
</evidence>
<accession>A0A848LUD1</accession>
<keyword evidence="1" id="KW-0472">Membrane</keyword>
<dbReference type="AlphaFoldDB" id="A0A848LUD1"/>
<comment type="caution">
    <text evidence="2">The sequence shown here is derived from an EMBL/GenBank/DDBJ whole genome shotgun (WGS) entry which is preliminary data.</text>
</comment>
<dbReference type="EMBL" id="JABBJJ010000334">
    <property type="protein sequence ID" value="NMO21575.1"/>
    <property type="molecule type" value="Genomic_DNA"/>
</dbReference>
<evidence type="ECO:0000313" key="2">
    <source>
        <dbReference type="EMBL" id="NMO21575.1"/>
    </source>
</evidence>
<feature type="transmembrane region" description="Helical" evidence="1">
    <location>
        <begin position="6"/>
        <end position="26"/>
    </location>
</feature>
<gene>
    <name evidence="2" type="ORF">HG543_43025</name>
</gene>
<organism evidence="2 3">
    <name type="scientific">Pyxidicoccus fallax</name>
    <dbReference type="NCBI Taxonomy" id="394095"/>
    <lineage>
        <taxon>Bacteria</taxon>
        <taxon>Pseudomonadati</taxon>
        <taxon>Myxococcota</taxon>
        <taxon>Myxococcia</taxon>
        <taxon>Myxococcales</taxon>
        <taxon>Cystobacterineae</taxon>
        <taxon>Myxococcaceae</taxon>
        <taxon>Pyxidicoccus</taxon>
    </lineage>
</organism>
<keyword evidence="1" id="KW-1133">Transmembrane helix</keyword>
<protein>
    <submittedName>
        <fullName evidence="2">Uncharacterized protein</fullName>
    </submittedName>
</protein>
<dbReference type="RefSeq" id="WP_169350758.1">
    <property type="nucleotide sequence ID" value="NZ_JABBJJ010000334.1"/>
</dbReference>
<name>A0A848LUD1_9BACT</name>
<feature type="transmembrane region" description="Helical" evidence="1">
    <location>
        <begin position="75"/>
        <end position="95"/>
    </location>
</feature>
<feature type="transmembrane region" description="Helical" evidence="1">
    <location>
        <begin position="38"/>
        <end position="60"/>
    </location>
</feature>
<sequence length="104" mass="11117">MDGMIDAAFGLVGLTMLFVVGLVTLARNKPGFRRPISVNLGLIAGAAKLGIGLWMLIGFLRDVFKDGFDFFEPSLAGYFVLGVLLIAGLLIFGVLELRAAVRAM</sequence>
<dbReference type="Proteomes" id="UP000518300">
    <property type="component" value="Unassembled WGS sequence"/>
</dbReference>
<reference evidence="2 3" key="1">
    <citation type="submission" date="2020-04" db="EMBL/GenBank/DDBJ databases">
        <title>Draft genome of Pyxidicoccus fallax type strain.</title>
        <authorList>
            <person name="Whitworth D.E."/>
        </authorList>
    </citation>
    <scope>NUCLEOTIDE SEQUENCE [LARGE SCALE GENOMIC DNA]</scope>
    <source>
        <strain evidence="2 3">DSM 14698</strain>
    </source>
</reference>